<proteinExistence type="predicted"/>
<dbReference type="EMBL" id="JABANO010012123">
    <property type="protein sequence ID" value="KAF4742346.1"/>
    <property type="molecule type" value="Genomic_DNA"/>
</dbReference>
<feature type="non-terminal residue" evidence="1">
    <location>
        <position position="239"/>
    </location>
</feature>
<dbReference type="AlphaFoldDB" id="A0A7J6TD43"/>
<protein>
    <submittedName>
        <fullName evidence="1">Uncharacterized protein</fullName>
    </submittedName>
</protein>
<dbReference type="Proteomes" id="UP000553632">
    <property type="component" value="Unassembled WGS sequence"/>
</dbReference>
<gene>
    <name evidence="1" type="ORF">FOZ63_014680</name>
</gene>
<comment type="caution">
    <text evidence="1">The sequence shown here is derived from an EMBL/GenBank/DDBJ whole genome shotgun (WGS) entry which is preliminary data.</text>
</comment>
<sequence length="239" mass="25053">IHVPFASIHQSNYGTREWARLKIAFEEDCAVASPASSVVGLSCANAVSCSTPPSSISLLGMTWSNITVTRAVPAGVDDELQVCYCDRLSSATGACSPWMNLGTVNIGGPVIDPTAQPIITNPGSPFTVITITGRLLRPDNRVMVVDGGIMQANAAQQSSCGLPPSNGSFAASIPYLEVAAMTNVSDGMLSQEFKVPQLTANGLYYVCWCGSPPCDAAFLFSVEIASIVVEERVDCVVGD</sequence>
<organism evidence="1 2">
    <name type="scientific">Perkinsus olseni</name>
    <name type="common">Perkinsus atlanticus</name>
    <dbReference type="NCBI Taxonomy" id="32597"/>
    <lineage>
        <taxon>Eukaryota</taxon>
        <taxon>Sar</taxon>
        <taxon>Alveolata</taxon>
        <taxon>Perkinsozoa</taxon>
        <taxon>Perkinsea</taxon>
        <taxon>Perkinsida</taxon>
        <taxon>Perkinsidae</taxon>
        <taxon>Perkinsus</taxon>
    </lineage>
</organism>
<reference evidence="1 2" key="1">
    <citation type="submission" date="2020-04" db="EMBL/GenBank/DDBJ databases">
        <title>Perkinsus olseni comparative genomics.</title>
        <authorList>
            <person name="Bogema D.R."/>
        </authorList>
    </citation>
    <scope>NUCLEOTIDE SEQUENCE [LARGE SCALE GENOMIC DNA]</scope>
    <source>
        <strain evidence="1 2">ATCC PRA-207</strain>
    </source>
</reference>
<accession>A0A7J6TD43</accession>
<feature type="non-terminal residue" evidence="1">
    <location>
        <position position="1"/>
    </location>
</feature>
<evidence type="ECO:0000313" key="2">
    <source>
        <dbReference type="Proteomes" id="UP000553632"/>
    </source>
</evidence>
<name>A0A7J6TD43_PEROL</name>
<keyword evidence="2" id="KW-1185">Reference proteome</keyword>
<evidence type="ECO:0000313" key="1">
    <source>
        <dbReference type="EMBL" id="KAF4742346.1"/>
    </source>
</evidence>